<organism evidence="1 2">
    <name type="scientific">Peptoniphilus stercorisuis</name>
    <dbReference type="NCBI Taxonomy" id="1436965"/>
    <lineage>
        <taxon>Bacteria</taxon>
        <taxon>Bacillati</taxon>
        <taxon>Bacillota</taxon>
        <taxon>Tissierellia</taxon>
        <taxon>Tissierellales</taxon>
        <taxon>Peptoniphilaceae</taxon>
        <taxon>Peptoniphilus</taxon>
    </lineage>
</organism>
<dbReference type="RefSeq" id="WP_210062242.1">
    <property type="nucleotide sequence ID" value="NZ_JAGGLJ010000027.1"/>
</dbReference>
<dbReference type="EMBL" id="JAGGLJ010000027">
    <property type="protein sequence ID" value="MBP2026189.1"/>
    <property type="molecule type" value="Genomic_DNA"/>
</dbReference>
<evidence type="ECO:0000313" key="1">
    <source>
        <dbReference type="EMBL" id="MBP2026189.1"/>
    </source>
</evidence>
<comment type="caution">
    <text evidence="1">The sequence shown here is derived from an EMBL/GenBank/DDBJ whole genome shotgun (WGS) entry which is preliminary data.</text>
</comment>
<dbReference type="Proteomes" id="UP001519306">
    <property type="component" value="Unassembled WGS sequence"/>
</dbReference>
<accession>A0ABS4KEI8</accession>
<keyword evidence="2" id="KW-1185">Reference proteome</keyword>
<evidence type="ECO:0000313" key="2">
    <source>
        <dbReference type="Proteomes" id="UP001519306"/>
    </source>
</evidence>
<protein>
    <submittedName>
        <fullName evidence="1">Uncharacterized protein</fullName>
    </submittedName>
</protein>
<proteinExistence type="predicted"/>
<reference evidence="1 2" key="1">
    <citation type="submission" date="2021-03" db="EMBL/GenBank/DDBJ databases">
        <title>Genomic Encyclopedia of Type Strains, Phase IV (KMG-IV): sequencing the most valuable type-strain genomes for metagenomic binning, comparative biology and taxonomic classification.</title>
        <authorList>
            <person name="Goeker M."/>
        </authorList>
    </citation>
    <scope>NUCLEOTIDE SEQUENCE [LARGE SCALE GENOMIC DNA]</scope>
    <source>
        <strain evidence="1 2">DSM 27563</strain>
    </source>
</reference>
<name>A0ABS4KEI8_9FIRM</name>
<gene>
    <name evidence="1" type="ORF">J2Z71_001749</name>
</gene>
<sequence length="55" mass="6047">MKKIIVSIPNALLAGGVVMYLKKNPDFKVYREDNPSGIEDLCIASKADVLLAEVR</sequence>